<feature type="transmembrane region" description="Helical" evidence="8">
    <location>
        <begin position="256"/>
        <end position="279"/>
    </location>
</feature>
<evidence type="ECO:0000256" key="5">
    <source>
        <dbReference type="ARBA" id="ARBA00022692"/>
    </source>
</evidence>
<proteinExistence type="inferred from homology"/>
<feature type="transmembrane region" description="Helical" evidence="8">
    <location>
        <begin position="435"/>
        <end position="457"/>
    </location>
</feature>
<evidence type="ECO:0000256" key="1">
    <source>
        <dbReference type="ARBA" id="ARBA00004651"/>
    </source>
</evidence>
<feature type="transmembrane region" description="Helical" evidence="8">
    <location>
        <begin position="224"/>
        <end position="244"/>
    </location>
</feature>
<reference evidence="9 10" key="1">
    <citation type="journal article" date="2005" name="Int. J. Syst. Evol. Microbiol.">
        <title>Halobacillus yeomjeoni sp. nov., isolated from a marine solar saltern in Korea.</title>
        <authorList>
            <person name="Yoon J.H."/>
            <person name="Kang S.J."/>
            <person name="Lee C.H."/>
            <person name="Oh H.W."/>
            <person name="Oh T.K."/>
        </authorList>
    </citation>
    <scope>NUCLEOTIDE SEQUENCE [LARGE SCALE GENOMIC DNA]</scope>
    <source>
        <strain evidence="9 10">KCTC 3957</strain>
    </source>
</reference>
<feature type="transmembrane region" description="Helical" evidence="8">
    <location>
        <begin position="134"/>
        <end position="155"/>
    </location>
</feature>
<evidence type="ECO:0000313" key="9">
    <source>
        <dbReference type="EMBL" id="MBH0231595.1"/>
    </source>
</evidence>
<dbReference type="Proteomes" id="UP000614490">
    <property type="component" value="Unassembled WGS sequence"/>
</dbReference>
<feature type="transmembrane region" description="Helical" evidence="8">
    <location>
        <begin position="84"/>
        <end position="105"/>
    </location>
</feature>
<evidence type="ECO:0000256" key="6">
    <source>
        <dbReference type="ARBA" id="ARBA00022989"/>
    </source>
</evidence>
<dbReference type="AlphaFoldDB" id="A0A931HY88"/>
<keyword evidence="10" id="KW-1185">Reference proteome</keyword>
<keyword evidence="3" id="KW-0813">Transport</keyword>
<dbReference type="Pfam" id="PF02028">
    <property type="entry name" value="BCCT"/>
    <property type="match status" value="1"/>
</dbReference>
<organism evidence="9 10">
    <name type="scientific">Halobacillus yeomjeoni</name>
    <dbReference type="NCBI Taxonomy" id="311194"/>
    <lineage>
        <taxon>Bacteria</taxon>
        <taxon>Bacillati</taxon>
        <taxon>Bacillota</taxon>
        <taxon>Bacilli</taxon>
        <taxon>Bacillales</taxon>
        <taxon>Bacillaceae</taxon>
        <taxon>Halobacillus</taxon>
    </lineage>
</organism>
<comment type="caution">
    <text evidence="9">The sequence shown here is derived from an EMBL/GenBank/DDBJ whole genome shotgun (WGS) entry which is preliminary data.</text>
</comment>
<evidence type="ECO:0000256" key="3">
    <source>
        <dbReference type="ARBA" id="ARBA00022448"/>
    </source>
</evidence>
<feature type="transmembrane region" description="Helical" evidence="8">
    <location>
        <begin position="46"/>
        <end position="64"/>
    </location>
</feature>
<gene>
    <name evidence="9" type="ORF">H0267_15400</name>
</gene>
<keyword evidence="4" id="KW-1003">Cell membrane</keyword>
<evidence type="ECO:0000313" key="10">
    <source>
        <dbReference type="Proteomes" id="UP000614490"/>
    </source>
</evidence>
<protein>
    <submittedName>
        <fullName evidence="9">BCCT family transporter</fullName>
    </submittedName>
</protein>
<keyword evidence="5 8" id="KW-0812">Transmembrane</keyword>
<dbReference type="NCBIfam" id="TIGR00842">
    <property type="entry name" value="bcct"/>
    <property type="match status" value="1"/>
</dbReference>
<feature type="transmembrane region" description="Helical" evidence="8">
    <location>
        <begin position="463"/>
        <end position="483"/>
    </location>
</feature>
<accession>A0A931HY88</accession>
<sequence>MKQVTSVFWGTLAIALFAVVWGSVAPGNLEAITGKIQTYLSVHFGWYYLLVVTGFVLFCVYMIFSPYGKIKLGKKDDKPDYNYATWFAMLFSAGMGIGLVFWGAAEPIYFYANNAPTEDTGTAAALNESMRFVYFHWGVHAWGIYAIVALVLAYFKFRRGAPVLISATLKPIFGDKMDGPWGKFIDIIAVFATIVGVATTLGFGASQINGGLTFLTPIEDSFGVQLAIIAVVTVLFMISAYTGLSKGIKYLSNTNMFLALALVVIMFIVGPTLFILNMFTDTIGAYLQQLPSMSFRMAPNSEENRTWINNWTVFYWAWWIAWSPFVGIFIARVSKGRTIREFLSGVLLVPSVVGFLWFSTFGSSAIQVQQNGETDLASLATEQTMFGMFDNYPLGLIMSIIAMTLIGTFFITSADSATFVLGMQTTNGSLTPPTMVKFVWGIIQSSMAAVLLYSGGLQALQNALISAAFPFSFIMILMVVSLYKALRADKAMLEEEESGKEEKTSA</sequence>
<keyword evidence="7 8" id="KW-0472">Membrane</keyword>
<evidence type="ECO:0000256" key="2">
    <source>
        <dbReference type="ARBA" id="ARBA00005658"/>
    </source>
</evidence>
<feature type="transmembrane region" description="Helical" evidence="8">
    <location>
        <begin position="343"/>
        <end position="366"/>
    </location>
</feature>
<dbReference type="RefSeq" id="WP_197318233.1">
    <property type="nucleotide sequence ID" value="NZ_JADZSC010000004.1"/>
</dbReference>
<dbReference type="PROSITE" id="PS01303">
    <property type="entry name" value="BCCT"/>
    <property type="match status" value="1"/>
</dbReference>
<keyword evidence="6 8" id="KW-1133">Transmembrane helix</keyword>
<dbReference type="EMBL" id="JADZSC010000004">
    <property type="protein sequence ID" value="MBH0231595.1"/>
    <property type="molecule type" value="Genomic_DNA"/>
</dbReference>
<dbReference type="PANTHER" id="PTHR30047">
    <property type="entry name" value="HIGH-AFFINITY CHOLINE TRANSPORT PROTEIN-RELATED"/>
    <property type="match status" value="1"/>
</dbReference>
<evidence type="ECO:0000256" key="8">
    <source>
        <dbReference type="SAM" id="Phobius"/>
    </source>
</evidence>
<feature type="transmembrane region" description="Helical" evidence="8">
    <location>
        <begin position="313"/>
        <end position="331"/>
    </location>
</feature>
<feature type="transmembrane region" description="Helical" evidence="8">
    <location>
        <begin position="184"/>
        <end position="204"/>
    </location>
</feature>
<name>A0A931HY88_9BACI</name>
<dbReference type="GO" id="GO:0005886">
    <property type="term" value="C:plasma membrane"/>
    <property type="evidence" value="ECO:0007669"/>
    <property type="project" value="UniProtKB-SubCell"/>
</dbReference>
<dbReference type="InterPro" id="IPR018093">
    <property type="entry name" value="BCCT_CS"/>
</dbReference>
<comment type="similarity">
    <text evidence="2">Belongs to the BCCT transporter (TC 2.A.15) family.</text>
</comment>
<dbReference type="PANTHER" id="PTHR30047:SF7">
    <property type="entry name" value="HIGH-AFFINITY CHOLINE TRANSPORT PROTEIN"/>
    <property type="match status" value="1"/>
</dbReference>
<evidence type="ECO:0000256" key="4">
    <source>
        <dbReference type="ARBA" id="ARBA00022475"/>
    </source>
</evidence>
<evidence type="ECO:0000256" key="7">
    <source>
        <dbReference type="ARBA" id="ARBA00023136"/>
    </source>
</evidence>
<feature type="transmembrane region" description="Helical" evidence="8">
    <location>
        <begin position="392"/>
        <end position="414"/>
    </location>
</feature>
<dbReference type="InterPro" id="IPR000060">
    <property type="entry name" value="BCCT_transptr"/>
</dbReference>
<comment type="subcellular location">
    <subcellularLocation>
        <location evidence="1">Cell membrane</location>
        <topology evidence="1">Multi-pass membrane protein</topology>
    </subcellularLocation>
</comment>
<dbReference type="GO" id="GO:0022857">
    <property type="term" value="F:transmembrane transporter activity"/>
    <property type="evidence" value="ECO:0007669"/>
    <property type="project" value="InterPro"/>
</dbReference>